<protein>
    <recommendedName>
        <fullName evidence="3">N-acetyltransferase domain-containing protein</fullName>
    </recommendedName>
</protein>
<dbReference type="Pfam" id="PF00583">
    <property type="entry name" value="Acetyltransf_1"/>
    <property type="match status" value="1"/>
</dbReference>
<feature type="domain" description="N-acetyltransferase" evidence="3">
    <location>
        <begin position="3"/>
        <end position="145"/>
    </location>
</feature>
<organism evidence="4 5">
    <name type="scientific">Ruminococcus flavefaciens 007c</name>
    <dbReference type="NCBI Taxonomy" id="1341157"/>
    <lineage>
        <taxon>Bacteria</taxon>
        <taxon>Bacillati</taxon>
        <taxon>Bacillota</taxon>
        <taxon>Clostridia</taxon>
        <taxon>Eubacteriales</taxon>
        <taxon>Oscillospiraceae</taxon>
        <taxon>Ruminococcus</taxon>
    </lineage>
</organism>
<dbReference type="CDD" id="cd04301">
    <property type="entry name" value="NAT_SF"/>
    <property type="match status" value="1"/>
</dbReference>
<dbReference type="InterPro" id="IPR016181">
    <property type="entry name" value="Acyl_CoA_acyltransferase"/>
</dbReference>
<accession>W7UB74</accession>
<comment type="caution">
    <text evidence="4">The sequence shown here is derived from an EMBL/GenBank/DDBJ whole genome shotgun (WGS) entry which is preliminary data.</text>
</comment>
<dbReference type="PANTHER" id="PTHR43877:SF2">
    <property type="entry name" value="AMINOALKYLPHOSPHONATE N-ACETYLTRANSFERASE-RELATED"/>
    <property type="match status" value="1"/>
</dbReference>
<dbReference type="Gene3D" id="3.40.630.30">
    <property type="match status" value="1"/>
</dbReference>
<evidence type="ECO:0000313" key="5">
    <source>
        <dbReference type="Proteomes" id="UP000019365"/>
    </source>
</evidence>
<evidence type="ECO:0000256" key="2">
    <source>
        <dbReference type="ARBA" id="ARBA00023315"/>
    </source>
</evidence>
<dbReference type="InterPro" id="IPR000182">
    <property type="entry name" value="GNAT_dom"/>
</dbReference>
<keyword evidence="5" id="KW-1185">Reference proteome</keyword>
<evidence type="ECO:0000313" key="4">
    <source>
        <dbReference type="EMBL" id="EWM52316.1"/>
    </source>
</evidence>
<dbReference type="eggNOG" id="COG0456">
    <property type="taxonomic scope" value="Bacteria"/>
</dbReference>
<keyword evidence="1" id="KW-0808">Transferase</keyword>
<keyword evidence="2" id="KW-0012">Acyltransferase</keyword>
<gene>
    <name evidence="4" type="ORF">RF007C_13275</name>
</gene>
<dbReference type="SUPFAM" id="SSF55729">
    <property type="entry name" value="Acyl-CoA N-acyltransferases (Nat)"/>
    <property type="match status" value="1"/>
</dbReference>
<name>W7UB74_RUMFL</name>
<sequence length="145" mass="16356">MNITVMRATETWQQAGAYYVRIQGMAKQHNITLRREFDEHDTPDTKYIVLLDGDFPVATARFYPIDAASAMIGRVVVLPEYRGKGLGEQVVEEAEKWLRELGFTNAVVESRDTATGFYGKLGYAVTDSSIIHGDTFDCIRMEKVL</sequence>
<dbReference type="PROSITE" id="PS51186">
    <property type="entry name" value="GNAT"/>
    <property type="match status" value="1"/>
</dbReference>
<dbReference type="InterPro" id="IPR050832">
    <property type="entry name" value="Bact_Acetyltransf"/>
</dbReference>
<evidence type="ECO:0000259" key="3">
    <source>
        <dbReference type="PROSITE" id="PS51186"/>
    </source>
</evidence>
<dbReference type="OrthoDB" id="9800797at2"/>
<dbReference type="RefSeq" id="WP_031561151.1">
    <property type="nucleotide sequence ID" value="NZ_ATAX01000036.1"/>
</dbReference>
<dbReference type="EMBL" id="ATAX01000036">
    <property type="protein sequence ID" value="EWM52316.1"/>
    <property type="molecule type" value="Genomic_DNA"/>
</dbReference>
<dbReference type="PANTHER" id="PTHR43877">
    <property type="entry name" value="AMINOALKYLPHOSPHONATE N-ACETYLTRANSFERASE-RELATED-RELATED"/>
    <property type="match status" value="1"/>
</dbReference>
<dbReference type="AlphaFoldDB" id="W7UB74"/>
<evidence type="ECO:0000256" key="1">
    <source>
        <dbReference type="ARBA" id="ARBA00022679"/>
    </source>
</evidence>
<dbReference type="GO" id="GO:0016747">
    <property type="term" value="F:acyltransferase activity, transferring groups other than amino-acyl groups"/>
    <property type="evidence" value="ECO:0007669"/>
    <property type="project" value="InterPro"/>
</dbReference>
<dbReference type="Proteomes" id="UP000019365">
    <property type="component" value="Unassembled WGS sequence"/>
</dbReference>
<dbReference type="PATRIC" id="fig|1341157.4.peg.3093"/>
<proteinExistence type="predicted"/>
<reference evidence="4 5" key="1">
    <citation type="journal article" date="2014" name="PLoS ONE">
        <title>Rumen cellulosomics: divergent fiber-degrading strategies revealed by comparative genome-wide analysis of six ruminococcal strains.</title>
        <authorList>
            <person name="Dassa B."/>
            <person name="Borovok I."/>
            <person name="Ruimy-Israeli V."/>
            <person name="Lamed R."/>
            <person name="Flint H.J."/>
            <person name="Duncan S.H."/>
            <person name="Henrissat B."/>
            <person name="Coutinho P."/>
            <person name="Morrison M."/>
            <person name="Mosoni P."/>
            <person name="Yeoman C.J."/>
            <person name="White B.A."/>
            <person name="Bayer E.A."/>
        </authorList>
    </citation>
    <scope>NUCLEOTIDE SEQUENCE [LARGE SCALE GENOMIC DNA]</scope>
    <source>
        <strain evidence="4 5">007c</strain>
    </source>
</reference>